<evidence type="ECO:0000256" key="2">
    <source>
        <dbReference type="SAM" id="MobiDB-lite"/>
    </source>
</evidence>
<feature type="compositionally biased region" description="Polar residues" evidence="2">
    <location>
        <begin position="79"/>
        <end position="88"/>
    </location>
</feature>
<evidence type="ECO:0000256" key="1">
    <source>
        <dbReference type="SAM" id="Coils"/>
    </source>
</evidence>
<feature type="compositionally biased region" description="Low complexity" evidence="2">
    <location>
        <begin position="185"/>
        <end position="195"/>
    </location>
</feature>
<protein>
    <submittedName>
        <fullName evidence="3">Uncharacterized protein</fullName>
    </submittedName>
</protein>
<keyword evidence="1" id="KW-0175">Coiled coil</keyword>
<reference evidence="3" key="1">
    <citation type="journal article" date="2021" name="Proc. Natl. Acad. Sci. U.S.A.">
        <title>A Catalog of Tens of Thousands of Viruses from Human Metagenomes Reveals Hidden Associations with Chronic Diseases.</title>
        <authorList>
            <person name="Tisza M.J."/>
            <person name="Buck C.B."/>
        </authorList>
    </citation>
    <scope>NUCLEOTIDE SEQUENCE</scope>
    <source>
        <strain evidence="3">Ct3r22</strain>
    </source>
</reference>
<sequence>MAEDKKIRVSADLSEMRRLRDEIISLYRDINNSEEKSRQATEQSLNQLRQQLSLMTDRVSLEKMLADLRQQQSGGIYNQGENSITWDIQSEEGGSRRTPTPRRGTQAAAISDLANVMRDVKKSVVSIRDYLTSERPDENRNSYEDILIDIRNSVRDLRQDLSSLSRERVRDISNDEDRNNDRQRIQQPNNNNDNIDKIIGSISALREKLNSSLEGISASNREIVNETKLINRYLDVIGASVSIIEDNTTSGGGTSGSSIVPGGGGVRGGIVGGITATLTQELLKYGRQFIDLFGTRYLRNQRAEAQAMYTDPISNVGLSFRTRGANEADYFRWIPIVGKYIAQSTETKYETQGEMAMTGLQALRQTQNQLISLAQTMGLSISGATGMASREGSYAAHALGMDIGEYGERRAQLLRASGGRIRSASEAQSLMAVERLFGISPSAINALQGSMRFNANERTTGSEVISIFERTMKELRLPFEEIASTIEESLTTFNQSTERILSHTGEVDAVRLTSALAGIRSFTGARGRQLERYQQAFTGQNISNDENTRALLMRSFFELNPGAQLSDFKVMQDNWTQGKGLDTLFYSLNRLQELTGGNKQATFTALEQMFPGLSATDIEGLFKGGNKINFDELKTTIEKNVKEASENELTYSKNIAKGITGIEGDFKSYNNRMLTYGQQNVGLLQKILVEVEMMNMKMDPGEQYWDKMKERTKNIDIFSKDGSDYGTSYRREYSEMLRKLNIEHKAGNLTDEEFETLKERAFITAKARKLQILKNARVSEMIGVETYKSALGEYDQRTNTHRPKATRENQATQNPDINAFGSLMFPKAEFDSMRKSQDMLRESIDRLRTDFKTMTIELPN</sequence>
<feature type="compositionally biased region" description="Low complexity" evidence="2">
    <location>
        <begin position="96"/>
        <end position="105"/>
    </location>
</feature>
<feature type="region of interest" description="Disordered" evidence="2">
    <location>
        <begin position="799"/>
        <end position="818"/>
    </location>
</feature>
<name>A0A8S5V1H2_9CAUD</name>
<dbReference type="EMBL" id="BK016180">
    <property type="protein sequence ID" value="DAG00467.1"/>
    <property type="molecule type" value="Genomic_DNA"/>
</dbReference>
<proteinExistence type="predicted"/>
<feature type="coiled-coil region" evidence="1">
    <location>
        <begin position="16"/>
        <end position="58"/>
    </location>
</feature>
<feature type="region of interest" description="Disordered" evidence="2">
    <location>
        <begin position="79"/>
        <end position="105"/>
    </location>
</feature>
<feature type="region of interest" description="Disordered" evidence="2">
    <location>
        <begin position="172"/>
        <end position="195"/>
    </location>
</feature>
<feature type="compositionally biased region" description="Basic and acidic residues" evidence="2">
    <location>
        <begin position="172"/>
        <end position="184"/>
    </location>
</feature>
<accession>A0A8S5V1H2</accession>
<evidence type="ECO:0000313" key="3">
    <source>
        <dbReference type="EMBL" id="DAG00467.1"/>
    </source>
</evidence>
<organism evidence="3">
    <name type="scientific">Siphoviridae sp. ct3r22</name>
    <dbReference type="NCBI Taxonomy" id="2825325"/>
    <lineage>
        <taxon>Viruses</taxon>
        <taxon>Duplodnaviria</taxon>
        <taxon>Heunggongvirae</taxon>
        <taxon>Uroviricota</taxon>
        <taxon>Caudoviricetes</taxon>
    </lineage>
</organism>